<proteinExistence type="predicted"/>
<comment type="caution">
    <text evidence="2">The sequence shown here is derived from an EMBL/GenBank/DDBJ whole genome shotgun (WGS) entry which is preliminary data.</text>
</comment>
<dbReference type="KEGG" id="crq:GCK72_018089"/>
<evidence type="ECO:0000313" key="3">
    <source>
        <dbReference type="Proteomes" id="UP000483820"/>
    </source>
</evidence>
<dbReference type="RefSeq" id="XP_003113997.2">
    <property type="nucleotide sequence ID" value="XM_003113949.2"/>
</dbReference>
<feature type="region of interest" description="Disordered" evidence="1">
    <location>
        <begin position="88"/>
        <end position="156"/>
    </location>
</feature>
<organism evidence="2 3">
    <name type="scientific">Caenorhabditis remanei</name>
    <name type="common">Caenorhabditis vulgaris</name>
    <dbReference type="NCBI Taxonomy" id="31234"/>
    <lineage>
        <taxon>Eukaryota</taxon>
        <taxon>Metazoa</taxon>
        <taxon>Ecdysozoa</taxon>
        <taxon>Nematoda</taxon>
        <taxon>Chromadorea</taxon>
        <taxon>Rhabditida</taxon>
        <taxon>Rhabditina</taxon>
        <taxon>Rhabditomorpha</taxon>
        <taxon>Rhabditoidea</taxon>
        <taxon>Rhabditidae</taxon>
        <taxon>Peloderinae</taxon>
        <taxon>Caenorhabditis</taxon>
    </lineage>
</organism>
<evidence type="ECO:0000313" key="2">
    <source>
        <dbReference type="EMBL" id="KAF1751535.1"/>
    </source>
</evidence>
<dbReference type="EMBL" id="WUAV01000005">
    <property type="protein sequence ID" value="KAF1751535.1"/>
    <property type="molecule type" value="Genomic_DNA"/>
</dbReference>
<sequence>MSRFYSTTSHHVQSPSTSITMTASATTASQDPNGGHCASPYLRRIRIPKLNTFRHHLEEDEDDEEWFEMQMAKTDLIRLRMNELKNNRLKDRTNNNNNVTNDCKTVKTSKSFSASSTANHAMTKQERSDDVESRNGNSRCLRPSKEEENKKSEPEIIETQTSMQRCLWFHPKHLFNITPQPEQTFNSKSSSFHF</sequence>
<dbReference type="AlphaFoldDB" id="A0A6A5GA94"/>
<feature type="compositionally biased region" description="Low complexity" evidence="1">
    <location>
        <begin position="94"/>
        <end position="117"/>
    </location>
</feature>
<feature type="compositionally biased region" description="Basic and acidic residues" evidence="1">
    <location>
        <begin position="143"/>
        <end position="154"/>
    </location>
</feature>
<reference evidence="2 3" key="1">
    <citation type="submission" date="2019-12" db="EMBL/GenBank/DDBJ databases">
        <title>Chromosome-level assembly of the Caenorhabditis remanei genome.</title>
        <authorList>
            <person name="Teterina A.A."/>
            <person name="Willis J.H."/>
            <person name="Phillips P.C."/>
        </authorList>
    </citation>
    <scope>NUCLEOTIDE SEQUENCE [LARGE SCALE GENOMIC DNA]</scope>
    <source>
        <strain evidence="2 3">PX506</strain>
        <tissue evidence="2">Whole organism</tissue>
    </source>
</reference>
<dbReference type="CTD" id="9815069"/>
<evidence type="ECO:0000256" key="1">
    <source>
        <dbReference type="SAM" id="MobiDB-lite"/>
    </source>
</evidence>
<gene>
    <name evidence="2" type="ORF">GCK72_018089</name>
</gene>
<name>A0A6A5GA94_CAERE</name>
<feature type="compositionally biased region" description="Basic and acidic residues" evidence="1">
    <location>
        <begin position="123"/>
        <end position="133"/>
    </location>
</feature>
<protein>
    <submittedName>
        <fullName evidence="2">Uncharacterized protein</fullName>
    </submittedName>
</protein>
<dbReference type="Proteomes" id="UP000483820">
    <property type="component" value="Chromosome V"/>
</dbReference>
<accession>A0A6A5GA94</accession>
<dbReference type="GeneID" id="9815069"/>